<dbReference type="GO" id="GO:0016887">
    <property type="term" value="F:ATP hydrolysis activity"/>
    <property type="evidence" value="ECO:0007669"/>
    <property type="project" value="InterPro"/>
</dbReference>
<keyword evidence="4" id="KW-1003">Cell membrane</keyword>
<protein>
    <submittedName>
        <fullName evidence="9">ABC transporter, ATP-binding protein</fullName>
    </submittedName>
</protein>
<dbReference type="InterPro" id="IPR050388">
    <property type="entry name" value="ABC_Ni/Peptide_Import"/>
</dbReference>
<evidence type="ECO:0000256" key="6">
    <source>
        <dbReference type="ARBA" id="ARBA00022840"/>
    </source>
</evidence>
<dbReference type="PROSITE" id="PS00211">
    <property type="entry name" value="ABC_TRANSPORTER_1"/>
    <property type="match status" value="1"/>
</dbReference>
<dbReference type="PROSITE" id="PS50893">
    <property type="entry name" value="ABC_TRANSPORTER_2"/>
    <property type="match status" value="1"/>
</dbReference>
<dbReference type="HOGENOM" id="CLU_000604_1_23_5"/>
<evidence type="ECO:0000256" key="3">
    <source>
        <dbReference type="ARBA" id="ARBA00022448"/>
    </source>
</evidence>
<evidence type="ECO:0000256" key="7">
    <source>
        <dbReference type="ARBA" id="ARBA00023136"/>
    </source>
</evidence>
<accession>D5RN27</accession>
<sequence length="267" mass="27853">MSPHTLSMDGLCLAAGDTPLLHDVGLTLRRGRVLALAGASGGGKSLTTAALLGLLPPGVRQRGGTLRLDGVAQDARAQAALRGAVLGFVQQAPRGGFNPLVTIGRHFLETLACDGLRGGAARDRAASLLREVGFDAPQAVLPLYPSQLSGGMLQRAMIALALARQPAFLLADEPTTDLDLIVQAQILDLLEAMVRQRGIGLLLVTHDLSVAARLADEVAVMQAGRIVERAAVEDFFAAPRHPHSRALMAAHLALYGEALAEAEALPA</sequence>
<name>D5RN27_9PROT</name>
<keyword evidence="6 9" id="KW-0067">ATP-binding</keyword>
<organism evidence="9 10">
    <name type="scientific">Pseudoroseomonas cervicalis ATCC 49957</name>
    <dbReference type="NCBI Taxonomy" id="525371"/>
    <lineage>
        <taxon>Bacteria</taxon>
        <taxon>Pseudomonadati</taxon>
        <taxon>Pseudomonadota</taxon>
        <taxon>Alphaproteobacteria</taxon>
        <taxon>Acetobacterales</taxon>
        <taxon>Roseomonadaceae</taxon>
        <taxon>Roseomonas</taxon>
    </lineage>
</organism>
<evidence type="ECO:0000313" key="10">
    <source>
        <dbReference type="Proteomes" id="UP000005324"/>
    </source>
</evidence>
<feature type="domain" description="ABC transporter" evidence="8">
    <location>
        <begin position="6"/>
        <end position="248"/>
    </location>
</feature>
<dbReference type="GO" id="GO:0005886">
    <property type="term" value="C:plasma membrane"/>
    <property type="evidence" value="ECO:0007669"/>
    <property type="project" value="UniProtKB-SubCell"/>
</dbReference>
<dbReference type="PANTHER" id="PTHR43297">
    <property type="entry name" value="OLIGOPEPTIDE TRANSPORT ATP-BINDING PROTEIN APPD"/>
    <property type="match status" value="1"/>
</dbReference>
<dbReference type="InterPro" id="IPR017871">
    <property type="entry name" value="ABC_transporter-like_CS"/>
</dbReference>
<dbReference type="InterPro" id="IPR003439">
    <property type="entry name" value="ABC_transporter-like_ATP-bd"/>
</dbReference>
<evidence type="ECO:0000256" key="2">
    <source>
        <dbReference type="ARBA" id="ARBA00005417"/>
    </source>
</evidence>
<dbReference type="EMBL" id="ADVL01000426">
    <property type="protein sequence ID" value="EFH11294.1"/>
    <property type="molecule type" value="Genomic_DNA"/>
</dbReference>
<dbReference type="GO" id="GO:0005524">
    <property type="term" value="F:ATP binding"/>
    <property type="evidence" value="ECO:0007669"/>
    <property type="project" value="UniProtKB-KW"/>
</dbReference>
<comment type="subcellular location">
    <subcellularLocation>
        <location evidence="1">Cell inner membrane</location>
        <topology evidence="1">Peripheral membrane protein</topology>
    </subcellularLocation>
</comment>
<keyword evidence="3" id="KW-0813">Transport</keyword>
<evidence type="ECO:0000313" key="9">
    <source>
        <dbReference type="EMBL" id="EFH11294.1"/>
    </source>
</evidence>
<dbReference type="SUPFAM" id="SSF52540">
    <property type="entry name" value="P-loop containing nucleoside triphosphate hydrolases"/>
    <property type="match status" value="1"/>
</dbReference>
<evidence type="ECO:0000259" key="8">
    <source>
        <dbReference type="PROSITE" id="PS50893"/>
    </source>
</evidence>
<keyword evidence="5" id="KW-0547">Nucleotide-binding</keyword>
<keyword evidence="7" id="KW-0472">Membrane</keyword>
<keyword evidence="10" id="KW-1185">Reference proteome</keyword>
<dbReference type="SMART" id="SM00382">
    <property type="entry name" value="AAA"/>
    <property type="match status" value="1"/>
</dbReference>
<dbReference type="RefSeq" id="WP_007005418.1">
    <property type="nucleotide sequence ID" value="NZ_GG770782.1"/>
</dbReference>
<dbReference type="Pfam" id="PF00005">
    <property type="entry name" value="ABC_tran"/>
    <property type="match status" value="1"/>
</dbReference>
<evidence type="ECO:0000256" key="5">
    <source>
        <dbReference type="ARBA" id="ARBA00022741"/>
    </source>
</evidence>
<proteinExistence type="inferred from homology"/>
<dbReference type="CDD" id="cd03257">
    <property type="entry name" value="ABC_NikE_OppD_transporters"/>
    <property type="match status" value="1"/>
</dbReference>
<dbReference type="InterPro" id="IPR027417">
    <property type="entry name" value="P-loop_NTPase"/>
</dbReference>
<evidence type="ECO:0000256" key="1">
    <source>
        <dbReference type="ARBA" id="ARBA00004417"/>
    </source>
</evidence>
<evidence type="ECO:0000256" key="4">
    <source>
        <dbReference type="ARBA" id="ARBA00022475"/>
    </source>
</evidence>
<comment type="similarity">
    <text evidence="2">Belongs to the ABC transporter superfamily.</text>
</comment>
<reference evidence="9 10" key="1">
    <citation type="submission" date="2010-04" db="EMBL/GenBank/DDBJ databases">
        <authorList>
            <person name="Qin X."/>
            <person name="Bachman B."/>
            <person name="Battles P."/>
            <person name="Bell A."/>
            <person name="Bess C."/>
            <person name="Bickham C."/>
            <person name="Chaboub L."/>
            <person name="Chen D."/>
            <person name="Coyle M."/>
            <person name="Deiros D.R."/>
            <person name="Dinh H."/>
            <person name="Forbes L."/>
            <person name="Fowler G."/>
            <person name="Francisco L."/>
            <person name="Fu Q."/>
            <person name="Gubbala S."/>
            <person name="Hale W."/>
            <person name="Han Y."/>
            <person name="Hemphill L."/>
            <person name="Highlander S.K."/>
            <person name="Hirani K."/>
            <person name="Hogues M."/>
            <person name="Jackson L."/>
            <person name="Jakkamsetti A."/>
            <person name="Javaid M."/>
            <person name="Jiang H."/>
            <person name="Korchina V."/>
            <person name="Kovar C."/>
            <person name="Lara F."/>
            <person name="Lee S."/>
            <person name="Mata R."/>
            <person name="Mathew T."/>
            <person name="Moen C."/>
            <person name="Morales K."/>
            <person name="Munidasa M."/>
            <person name="Nazareth L."/>
            <person name="Ngo R."/>
            <person name="Nguyen L."/>
            <person name="Okwuonu G."/>
            <person name="Ongeri F."/>
            <person name="Patil S."/>
            <person name="Petrosino J."/>
            <person name="Pham C."/>
            <person name="Pham P."/>
            <person name="Pu L.-L."/>
            <person name="Puazo M."/>
            <person name="Raj R."/>
            <person name="Reid J."/>
            <person name="Rouhana J."/>
            <person name="Saada N."/>
            <person name="Shang Y."/>
            <person name="Simmons D."/>
            <person name="Thornton R."/>
            <person name="Warren J."/>
            <person name="Weissenberger G."/>
            <person name="Zhang J."/>
            <person name="Zhang L."/>
            <person name="Zhou C."/>
            <person name="Zhu D."/>
            <person name="Muzny D."/>
            <person name="Worley K."/>
            <person name="Gibbs R."/>
        </authorList>
    </citation>
    <scope>NUCLEOTIDE SEQUENCE [LARGE SCALE GENOMIC DNA]</scope>
    <source>
        <strain evidence="9 10">ATCC 49957</strain>
    </source>
</reference>
<dbReference type="AlphaFoldDB" id="D5RN27"/>
<gene>
    <name evidence="9" type="primary">nikD</name>
    <name evidence="9" type="ORF">HMPREF0731_2488</name>
</gene>
<dbReference type="Gene3D" id="3.40.50.300">
    <property type="entry name" value="P-loop containing nucleotide triphosphate hydrolases"/>
    <property type="match status" value="1"/>
</dbReference>
<dbReference type="PANTHER" id="PTHR43297:SF2">
    <property type="entry name" value="DIPEPTIDE TRANSPORT ATP-BINDING PROTEIN DPPD"/>
    <property type="match status" value="1"/>
</dbReference>
<dbReference type="Proteomes" id="UP000005324">
    <property type="component" value="Unassembled WGS sequence"/>
</dbReference>
<comment type="caution">
    <text evidence="9">The sequence shown here is derived from an EMBL/GenBank/DDBJ whole genome shotgun (WGS) entry which is preliminary data.</text>
</comment>
<dbReference type="InterPro" id="IPR003593">
    <property type="entry name" value="AAA+_ATPase"/>
</dbReference>